<feature type="repeat" description="ANK" evidence="12">
    <location>
        <begin position="819"/>
        <end position="846"/>
    </location>
</feature>
<dbReference type="Proteomes" id="UP000634136">
    <property type="component" value="Unassembled WGS sequence"/>
</dbReference>
<evidence type="ECO:0000256" key="13">
    <source>
        <dbReference type="SAM" id="MobiDB-lite"/>
    </source>
</evidence>
<dbReference type="FunFam" id="1.25.40.20:FF:000245">
    <property type="entry name" value="Ankyrin repeat-containing protein ITN1"/>
    <property type="match status" value="1"/>
</dbReference>
<evidence type="ECO:0000256" key="9">
    <source>
        <dbReference type="ARBA" id="ARBA00023016"/>
    </source>
</evidence>
<name>A0A834TAG9_9FABA</name>
<evidence type="ECO:0000256" key="3">
    <source>
        <dbReference type="ARBA" id="ARBA00006756"/>
    </source>
</evidence>
<evidence type="ECO:0000256" key="11">
    <source>
        <dbReference type="ARBA" id="ARBA00023136"/>
    </source>
</evidence>
<keyword evidence="5" id="KW-1003">Cell membrane</keyword>
<evidence type="ECO:0000259" key="16">
    <source>
        <dbReference type="Pfam" id="PF13962"/>
    </source>
</evidence>
<comment type="subcellular location">
    <subcellularLocation>
        <location evidence="2">Cell membrane</location>
        <topology evidence="2">Multi-pass membrane protein</topology>
    </subcellularLocation>
    <subcellularLocation>
        <location evidence="1">Cell membrane</location>
        <topology evidence="1">Peripheral membrane protein</topology>
        <orientation evidence="1">Cytoplasmic side</orientation>
    </subcellularLocation>
</comment>
<evidence type="ECO:0000313" key="17">
    <source>
        <dbReference type="EMBL" id="KAF7818548.1"/>
    </source>
</evidence>
<gene>
    <name evidence="17" type="ORF">G2W53_024003</name>
</gene>
<dbReference type="Pfam" id="PF03081">
    <property type="entry name" value="Exo70_C"/>
    <property type="match status" value="1"/>
</dbReference>
<keyword evidence="11 14" id="KW-0472">Membrane</keyword>
<dbReference type="EMBL" id="JAAIUW010000008">
    <property type="protein sequence ID" value="KAF7818548.1"/>
    <property type="molecule type" value="Genomic_DNA"/>
</dbReference>
<feature type="transmembrane region" description="Helical" evidence="14">
    <location>
        <begin position="1116"/>
        <end position="1136"/>
    </location>
</feature>
<sequence>MRSICFHPKTPSFSTSTTNNNNNPTSISNSSDSSCSTRVMSFSESSIDRCIEEAQALILKWDLETSAYAQVTSLFYNDKPEAMQYIKCVTQLHKAMHLLLSYNPVSSHKLTLANHLIQKAMKRLQKEFYQILSINRAYLDPESVSTTSTSSISYSSFSDFDNVLDDIATSPDDDVPPSADSISQLELASSLAMKDLRSIADCMISCGYSKECVHVYRVIRKSIIDEGIYRLNLEKLSASHVNRMDWKVVELKIKIWLEAVKVAVRTLFNGERILCDNVFATSDLIRECCFADISRHGANLVFALPELVVSRTKKSPPDKIFRLLDMFTVLSELWPEIQSIFSFNSTSEISSQVFNSLSHLTDSVRTMLSEFESRIQKDTSKSSVKSGGVHQLTTQAMDYLSNLADYSNLLYDIFVDWTPPPKSPLPEYLTDRPDSDESSAATPFSARIAGLIFVLMCKLDSKTKHCKDASVSYLFLANNLQHVIDTVRNSDLQYVLGEEWILKHEKKLKGFLMKYEKMAWGEVFSCLPEKAAVRPEETKVIFSSFNFRFEEAYRKQNCLTVAHRKLRDEIKGSIAGKIVGRYRELYNAHKMMVGSVRDMTMYVTFTPDDVENYLENLFSAGGDAGSVTTSSSSVDREGALPPTLWLWVMVVMVMDPERGPTRAPFPFPLNPPSEPTTPTTPPPPTLFLSSSAKALHVSNSSNSLASYSNSNSGKRYDKKKYVKQVTGRHHDTELHLAAQRGDVIVIRHILGEIDAQMVGTAGGADFDAELEQIRSAIVNEVNELGETPLFVAAERGHIDVVNELLPFASNEGLSFKNRSGYTPLHVAASQGHQAIVQVLLNHDPELIHTFGQSNATPLISAATKGHAEVVDLLLERDPSMLELSRSNGKNALHFAARQGHARIVKSLLRKDPQLTRRVDKKGQTALHMAVKGVSCEVVKLLLDTDPATVMLPDKFNNTALHIATRKKRAEILNELLLLPDINVNALTRDHKTSLDIAEGLPPSEEMLEIRDCLLRNGAVKANDLNQPKDELRKTVTEIRKDVQIQLEQSRKTNKNVNGIAKELRRLHREGINNATNSVTVVASLFATVAFAAIFTVPGGDDDHGMALMVQTKSFKIFFISNSIALFTSLAVVLVQITVVRGHLKTERRVVEVINKLMWLASVCTTVAYISSAYIVIGRRNKWAATLVTVIGGLIMAGVLGAMTFYVVKSNHMRRVRKREKLSKRHSWHHHSDSDSEVTYSEKQLWRFQVLTKQNDGF</sequence>
<reference evidence="17" key="1">
    <citation type="submission" date="2020-09" db="EMBL/GenBank/DDBJ databases">
        <title>Genome-Enabled Discovery of Anthraquinone Biosynthesis in Senna tora.</title>
        <authorList>
            <person name="Kang S.-H."/>
            <person name="Pandey R.P."/>
            <person name="Lee C.-M."/>
            <person name="Sim J.-S."/>
            <person name="Jeong J.-T."/>
            <person name="Choi B.-S."/>
            <person name="Jung M."/>
            <person name="Ginzburg D."/>
            <person name="Zhao K."/>
            <person name="Won S.Y."/>
            <person name="Oh T.-J."/>
            <person name="Yu Y."/>
            <person name="Kim N.-H."/>
            <person name="Lee O.R."/>
            <person name="Lee T.-H."/>
            <person name="Bashyal P."/>
            <person name="Kim T.-S."/>
            <person name="Lee W.-H."/>
            <person name="Kawkins C."/>
            <person name="Kim C.-K."/>
            <person name="Kim J.S."/>
            <person name="Ahn B.O."/>
            <person name="Rhee S.Y."/>
            <person name="Sohng J.K."/>
        </authorList>
    </citation>
    <scope>NUCLEOTIDE SEQUENCE</scope>
    <source>
        <tissue evidence="17">Leaf</tissue>
    </source>
</reference>
<evidence type="ECO:0000259" key="15">
    <source>
        <dbReference type="Pfam" id="PF03081"/>
    </source>
</evidence>
<dbReference type="Gene3D" id="1.20.1280.170">
    <property type="entry name" value="Exocyst complex component Exo70"/>
    <property type="match status" value="1"/>
</dbReference>
<dbReference type="AlphaFoldDB" id="A0A834TAG9"/>
<feature type="repeat" description="ANK" evidence="12">
    <location>
        <begin position="853"/>
        <end position="885"/>
    </location>
</feature>
<evidence type="ECO:0000256" key="12">
    <source>
        <dbReference type="PROSITE-ProRule" id="PRU00023"/>
    </source>
</evidence>
<evidence type="ECO:0000256" key="1">
    <source>
        <dbReference type="ARBA" id="ARBA00004413"/>
    </source>
</evidence>
<evidence type="ECO:0000256" key="2">
    <source>
        <dbReference type="ARBA" id="ARBA00004651"/>
    </source>
</evidence>
<evidence type="ECO:0000256" key="8">
    <source>
        <dbReference type="ARBA" id="ARBA00022989"/>
    </source>
</evidence>
<dbReference type="GO" id="GO:0006887">
    <property type="term" value="P:exocytosis"/>
    <property type="evidence" value="ECO:0007669"/>
    <property type="project" value="InterPro"/>
</dbReference>
<keyword evidence="6 14" id="KW-0812">Transmembrane</keyword>
<evidence type="ECO:0000256" key="4">
    <source>
        <dbReference type="ARBA" id="ARBA00022448"/>
    </source>
</evidence>
<dbReference type="Pfam" id="PF13962">
    <property type="entry name" value="PGG"/>
    <property type="match status" value="1"/>
</dbReference>
<dbReference type="SUPFAM" id="SSF48403">
    <property type="entry name" value="Ankyrin repeat"/>
    <property type="match status" value="1"/>
</dbReference>
<feature type="compositionally biased region" description="Pro residues" evidence="13">
    <location>
        <begin position="663"/>
        <end position="685"/>
    </location>
</feature>
<feature type="compositionally biased region" description="Low complexity" evidence="13">
    <location>
        <begin position="10"/>
        <end position="34"/>
    </location>
</feature>
<dbReference type="GO" id="GO:0000145">
    <property type="term" value="C:exocyst"/>
    <property type="evidence" value="ECO:0007669"/>
    <property type="project" value="InterPro"/>
</dbReference>
<dbReference type="OrthoDB" id="1922221at2759"/>
<evidence type="ECO:0000256" key="10">
    <source>
        <dbReference type="ARBA" id="ARBA00023043"/>
    </source>
</evidence>
<dbReference type="Pfam" id="PF12796">
    <property type="entry name" value="Ank_2"/>
    <property type="match status" value="3"/>
</dbReference>
<feature type="region of interest" description="Disordered" evidence="13">
    <location>
        <begin position="663"/>
        <end position="688"/>
    </location>
</feature>
<comment type="similarity">
    <text evidence="3">Belongs to the EXO70 family.</text>
</comment>
<keyword evidence="4" id="KW-0813">Transport</keyword>
<dbReference type="InterPro" id="IPR036770">
    <property type="entry name" value="Ankyrin_rpt-contain_sf"/>
</dbReference>
<dbReference type="PANTHER" id="PTHR24186">
    <property type="entry name" value="PROTEIN PHOSPHATASE 1 REGULATORY SUBUNIT"/>
    <property type="match status" value="1"/>
</dbReference>
<feature type="repeat" description="ANK" evidence="12">
    <location>
        <begin position="784"/>
        <end position="805"/>
    </location>
</feature>
<keyword evidence="10 12" id="KW-0040">ANK repeat</keyword>
<dbReference type="PANTHER" id="PTHR24186:SF49">
    <property type="entry name" value="ANKYRIN REPEAT FAMILY PROTEIN"/>
    <property type="match status" value="1"/>
</dbReference>
<keyword evidence="18" id="KW-1185">Reference proteome</keyword>
<evidence type="ECO:0000256" key="14">
    <source>
        <dbReference type="SAM" id="Phobius"/>
    </source>
</evidence>
<feature type="domain" description="PGG" evidence="16">
    <location>
        <begin position="1069"/>
        <end position="1175"/>
    </location>
</feature>
<dbReference type="PROSITE" id="PS50088">
    <property type="entry name" value="ANK_REPEAT"/>
    <property type="match status" value="5"/>
</dbReference>
<evidence type="ECO:0000256" key="6">
    <source>
        <dbReference type="ARBA" id="ARBA00022692"/>
    </source>
</evidence>
<feature type="repeat" description="ANK" evidence="12">
    <location>
        <begin position="921"/>
        <end position="943"/>
    </location>
</feature>
<feature type="transmembrane region" description="Helical" evidence="14">
    <location>
        <begin position="1156"/>
        <end position="1176"/>
    </location>
</feature>
<protein>
    <submittedName>
        <fullName evidence="17">Ankyrin repeat-containing protein ITN1-like</fullName>
    </submittedName>
</protein>
<dbReference type="InterPro" id="IPR002110">
    <property type="entry name" value="Ankyrin_rpt"/>
</dbReference>
<dbReference type="Pfam" id="PF20669">
    <property type="entry name" value="Exo70_N"/>
    <property type="match status" value="1"/>
</dbReference>
<accession>A0A834TAG9</accession>
<evidence type="ECO:0000256" key="7">
    <source>
        <dbReference type="ARBA" id="ARBA00022737"/>
    </source>
</evidence>
<dbReference type="SUPFAM" id="SSF74788">
    <property type="entry name" value="Cullin repeat-like"/>
    <property type="match status" value="1"/>
</dbReference>
<feature type="transmembrane region" description="Helical" evidence="14">
    <location>
        <begin position="1074"/>
        <end position="1096"/>
    </location>
</feature>
<keyword evidence="9" id="KW-0346">Stress response</keyword>
<dbReference type="InterPro" id="IPR046364">
    <property type="entry name" value="Exo70_C"/>
</dbReference>
<keyword evidence="8 14" id="KW-1133">Transmembrane helix</keyword>
<feature type="repeat" description="ANK" evidence="12">
    <location>
        <begin position="887"/>
        <end position="919"/>
    </location>
</feature>
<proteinExistence type="inferred from homology"/>
<organism evidence="17 18">
    <name type="scientific">Senna tora</name>
    <dbReference type="NCBI Taxonomy" id="362788"/>
    <lineage>
        <taxon>Eukaryota</taxon>
        <taxon>Viridiplantae</taxon>
        <taxon>Streptophyta</taxon>
        <taxon>Embryophyta</taxon>
        <taxon>Tracheophyta</taxon>
        <taxon>Spermatophyta</taxon>
        <taxon>Magnoliopsida</taxon>
        <taxon>eudicotyledons</taxon>
        <taxon>Gunneridae</taxon>
        <taxon>Pentapetalae</taxon>
        <taxon>rosids</taxon>
        <taxon>fabids</taxon>
        <taxon>Fabales</taxon>
        <taxon>Fabaceae</taxon>
        <taxon>Caesalpinioideae</taxon>
        <taxon>Cassia clade</taxon>
        <taxon>Senna</taxon>
    </lineage>
</organism>
<dbReference type="Gene3D" id="1.25.40.20">
    <property type="entry name" value="Ankyrin repeat-containing domain"/>
    <property type="match status" value="2"/>
</dbReference>
<dbReference type="InterPro" id="IPR016159">
    <property type="entry name" value="Cullin_repeat-like_dom_sf"/>
</dbReference>
<comment type="caution">
    <text evidence="17">The sequence shown here is derived from an EMBL/GenBank/DDBJ whole genome shotgun (WGS) entry which is preliminary data.</text>
</comment>
<feature type="transmembrane region" description="Helical" evidence="14">
    <location>
        <begin position="1182"/>
        <end position="1207"/>
    </location>
</feature>
<dbReference type="GO" id="GO:0005886">
    <property type="term" value="C:plasma membrane"/>
    <property type="evidence" value="ECO:0007669"/>
    <property type="project" value="UniProtKB-SubCell"/>
</dbReference>
<dbReference type="GO" id="GO:0005546">
    <property type="term" value="F:phosphatidylinositol-4,5-bisphosphate binding"/>
    <property type="evidence" value="ECO:0007669"/>
    <property type="project" value="InterPro"/>
</dbReference>
<dbReference type="FunFam" id="1.25.40.20:FF:000217">
    <property type="entry name" value="Ankyrin repeat-containing protein ITN1"/>
    <property type="match status" value="1"/>
</dbReference>
<evidence type="ECO:0000313" key="18">
    <source>
        <dbReference type="Proteomes" id="UP000634136"/>
    </source>
</evidence>
<keyword evidence="7" id="KW-0677">Repeat</keyword>
<feature type="region of interest" description="Disordered" evidence="13">
    <location>
        <begin position="1"/>
        <end position="34"/>
    </location>
</feature>
<feature type="domain" description="Exocyst complex subunit Exo70 C-terminal" evidence="15">
    <location>
        <begin position="255"/>
        <end position="615"/>
    </location>
</feature>
<dbReference type="PROSITE" id="PS50297">
    <property type="entry name" value="ANK_REP_REGION"/>
    <property type="match status" value="4"/>
</dbReference>
<evidence type="ECO:0000256" key="5">
    <source>
        <dbReference type="ARBA" id="ARBA00022475"/>
    </source>
</evidence>
<dbReference type="InterPro" id="IPR026961">
    <property type="entry name" value="PGG_dom"/>
</dbReference>
<dbReference type="SMART" id="SM00248">
    <property type="entry name" value="ANK"/>
    <property type="match status" value="7"/>
</dbReference>